<dbReference type="SMART" id="SM00308">
    <property type="entry name" value="LH2"/>
    <property type="match status" value="1"/>
</dbReference>
<feature type="domain" description="PPM-type phosphatase" evidence="5">
    <location>
        <begin position="293"/>
        <end position="544"/>
    </location>
</feature>
<dbReference type="EC" id="3.1.3.16" evidence="2"/>
<dbReference type="GO" id="GO:0046872">
    <property type="term" value="F:metal ion binding"/>
    <property type="evidence" value="ECO:0007669"/>
    <property type="project" value="UniProtKB-UniRule"/>
</dbReference>
<dbReference type="InterPro" id="IPR036392">
    <property type="entry name" value="PLAT/LH2_dom_sf"/>
</dbReference>
<keyword evidence="7" id="KW-1185">Reference proteome</keyword>
<dbReference type="Proteomes" id="UP000316726">
    <property type="component" value="Chromosome 6"/>
</dbReference>
<comment type="caution">
    <text evidence="1">Lacks conserved residue(s) required for the propagation of feature annotation.</text>
</comment>
<keyword evidence="2" id="KW-0904">Protein phosphatase</keyword>
<dbReference type="InterPro" id="IPR001024">
    <property type="entry name" value="PLAT/LH2_dom"/>
</dbReference>
<evidence type="ECO:0000313" key="7">
    <source>
        <dbReference type="Proteomes" id="UP000316726"/>
    </source>
</evidence>
<gene>
    <name evidence="6" type="ORF">A3770_06p43300</name>
</gene>
<dbReference type="PANTHER" id="PTHR12320">
    <property type="entry name" value="PROTEIN PHOSPHATASE 2C"/>
    <property type="match status" value="1"/>
</dbReference>
<evidence type="ECO:0000313" key="6">
    <source>
        <dbReference type="EMBL" id="QDZ21812.1"/>
    </source>
</evidence>
<dbReference type="Gene3D" id="3.60.40.10">
    <property type="entry name" value="PPM-type phosphatase domain"/>
    <property type="match status" value="1"/>
</dbReference>
<comment type="cofactor">
    <cofactor evidence="2">
        <name>Mn(2+)</name>
        <dbReference type="ChEBI" id="CHEBI:29035"/>
    </cofactor>
</comment>
<keyword evidence="2" id="KW-0464">Manganese</keyword>
<dbReference type="GO" id="GO:0004722">
    <property type="term" value="F:protein serine/threonine phosphatase activity"/>
    <property type="evidence" value="ECO:0007669"/>
    <property type="project" value="UniProtKB-EC"/>
</dbReference>
<dbReference type="Pfam" id="PF01477">
    <property type="entry name" value="PLAT"/>
    <property type="match status" value="1"/>
</dbReference>
<dbReference type="InterPro" id="IPR036457">
    <property type="entry name" value="PPM-type-like_dom_sf"/>
</dbReference>
<dbReference type="PROSITE" id="PS51746">
    <property type="entry name" value="PPM_2"/>
    <property type="match status" value="1"/>
</dbReference>
<proteinExistence type="inferred from homology"/>
<dbReference type="SUPFAM" id="SSF49723">
    <property type="entry name" value="Lipase/lipooxygenase domain (PLAT/LH2 domain)"/>
    <property type="match status" value="1"/>
</dbReference>
<dbReference type="PROSITE" id="PS50095">
    <property type="entry name" value="PLAT"/>
    <property type="match status" value="1"/>
</dbReference>
<evidence type="ECO:0000259" key="4">
    <source>
        <dbReference type="PROSITE" id="PS50095"/>
    </source>
</evidence>
<dbReference type="OrthoDB" id="60843at2759"/>
<dbReference type="Gene3D" id="2.60.60.20">
    <property type="entry name" value="PLAT/LH2 domain"/>
    <property type="match status" value="1"/>
</dbReference>
<dbReference type="SMART" id="SM00331">
    <property type="entry name" value="PP2C_SIG"/>
    <property type="match status" value="1"/>
</dbReference>
<evidence type="ECO:0000259" key="5">
    <source>
        <dbReference type="PROSITE" id="PS51746"/>
    </source>
</evidence>
<dbReference type="Pfam" id="PF07228">
    <property type="entry name" value="SpoIIE"/>
    <property type="match status" value="1"/>
</dbReference>
<comment type="catalytic activity">
    <reaction evidence="2">
        <text>O-phospho-L-threonyl-[protein] + H2O = L-threonyl-[protein] + phosphate</text>
        <dbReference type="Rhea" id="RHEA:47004"/>
        <dbReference type="Rhea" id="RHEA-COMP:11060"/>
        <dbReference type="Rhea" id="RHEA-COMP:11605"/>
        <dbReference type="ChEBI" id="CHEBI:15377"/>
        <dbReference type="ChEBI" id="CHEBI:30013"/>
        <dbReference type="ChEBI" id="CHEBI:43474"/>
        <dbReference type="ChEBI" id="CHEBI:61977"/>
        <dbReference type="EC" id="3.1.3.16"/>
    </reaction>
</comment>
<comment type="similarity">
    <text evidence="2">Belongs to the PP2C family.</text>
</comment>
<organism evidence="6 7">
    <name type="scientific">Chloropicon primus</name>
    <dbReference type="NCBI Taxonomy" id="1764295"/>
    <lineage>
        <taxon>Eukaryota</taxon>
        <taxon>Viridiplantae</taxon>
        <taxon>Chlorophyta</taxon>
        <taxon>Chloropicophyceae</taxon>
        <taxon>Chloropicales</taxon>
        <taxon>Chloropicaceae</taxon>
        <taxon>Chloropicon</taxon>
    </lineage>
</organism>
<dbReference type="SUPFAM" id="SSF81606">
    <property type="entry name" value="PP2C-like"/>
    <property type="match status" value="1"/>
</dbReference>
<name>A0A5B8MRD3_9CHLO</name>
<keyword evidence="2" id="KW-0378">Hydrolase</keyword>
<accession>A0A5B8MRD3</accession>
<dbReference type="AlphaFoldDB" id="A0A5B8MRD3"/>
<dbReference type="InterPro" id="IPR039123">
    <property type="entry name" value="PPTC7"/>
</dbReference>
<feature type="region of interest" description="Disordered" evidence="3">
    <location>
        <begin position="77"/>
        <end position="104"/>
    </location>
</feature>
<evidence type="ECO:0000256" key="3">
    <source>
        <dbReference type="SAM" id="MobiDB-lite"/>
    </source>
</evidence>
<keyword evidence="2" id="KW-0479">Metal-binding</keyword>
<dbReference type="PANTHER" id="PTHR12320:SF1">
    <property type="entry name" value="PROTEIN PHOSPHATASE PTC7 HOMOLOG"/>
    <property type="match status" value="1"/>
</dbReference>
<dbReference type="STRING" id="1764295.A0A5B8MRD3"/>
<dbReference type="EMBL" id="CP031039">
    <property type="protein sequence ID" value="QDZ21812.1"/>
    <property type="molecule type" value="Genomic_DNA"/>
</dbReference>
<protein>
    <recommendedName>
        <fullName evidence="2">Protein phosphatase</fullName>
        <ecNumber evidence="2">3.1.3.16</ecNumber>
    </recommendedName>
</protein>
<evidence type="ECO:0000256" key="2">
    <source>
        <dbReference type="RuleBase" id="RU366020"/>
    </source>
</evidence>
<comment type="cofactor">
    <cofactor evidence="2">
        <name>Mg(2+)</name>
        <dbReference type="ChEBI" id="CHEBI:18420"/>
    </cofactor>
</comment>
<keyword evidence="2" id="KW-0460">Magnesium</keyword>
<dbReference type="SMART" id="SM00332">
    <property type="entry name" value="PP2Cc"/>
    <property type="match status" value="1"/>
</dbReference>
<dbReference type="InterPro" id="IPR001932">
    <property type="entry name" value="PPM-type_phosphatase-like_dom"/>
</dbReference>
<reference evidence="6 7" key="1">
    <citation type="submission" date="2018-07" db="EMBL/GenBank/DDBJ databases">
        <title>The complete nuclear genome of the prasinophyte Chloropicon primus (CCMP1205).</title>
        <authorList>
            <person name="Pombert J.-F."/>
            <person name="Otis C."/>
            <person name="Turmel M."/>
            <person name="Lemieux C."/>
        </authorList>
    </citation>
    <scope>NUCLEOTIDE SEQUENCE [LARGE SCALE GENOMIC DNA]</scope>
    <source>
        <strain evidence="6 7">CCMP1205</strain>
    </source>
</reference>
<evidence type="ECO:0000256" key="1">
    <source>
        <dbReference type="PROSITE-ProRule" id="PRU00152"/>
    </source>
</evidence>
<feature type="domain" description="PLAT" evidence="4">
    <location>
        <begin position="123"/>
        <end position="255"/>
    </location>
</feature>
<comment type="catalytic activity">
    <reaction evidence="2">
        <text>O-phospho-L-seryl-[protein] + H2O = L-seryl-[protein] + phosphate</text>
        <dbReference type="Rhea" id="RHEA:20629"/>
        <dbReference type="Rhea" id="RHEA-COMP:9863"/>
        <dbReference type="Rhea" id="RHEA-COMP:11604"/>
        <dbReference type="ChEBI" id="CHEBI:15377"/>
        <dbReference type="ChEBI" id="CHEBI:29999"/>
        <dbReference type="ChEBI" id="CHEBI:43474"/>
        <dbReference type="ChEBI" id="CHEBI:83421"/>
        <dbReference type="EC" id="3.1.3.16"/>
    </reaction>
</comment>
<sequence length="545" mass="59337">MTCSWLTRVTLSSRRLARDWGQGLGVRCITGGGGLPNARADADADAKVVAVAENDFGWRSFHFNAFYTAKSTHPGARSARVEEVPAEDASPAPRPGPGPYADMSKDSMATFVTTENHPFQERFEYKVEVQTGELRGAGTTSNVHINLVGNLHHSGKCLLRSPEEGNDIEEFKTGSNKTFYLLTPSLLGRVSGIELSLEPLEEGKDPEDSKQPGGGEGWYVEKVIVYSPTGKRLEFPCKCWFGRSDSGAYPLSRKLIPFVQPMLERLTSFGRILPKQLSVQSGVFVSPHPSKVKKGVKAKNCKEDGHAGEDAYFKCFSENGKTYGIGVADGVYMWSEYGIDAGQFSKALMTVAKEEVFKNAISVTEVIKRAVDSVKQESIRGSSTLCCCLVDTVRGTAQIANLGDSGVVILNESGVKFKTPQQEHSFGYPFQVGHQEQSDRPEDALVSAVGLESGDIVIVGTDGLFDNLAEEDAITMAFDVQKLFSDSCMGTRATRLANELGNRAFLNSMDKWMETPYSKAATEAFDMVYSGGKKDDITVIVSIVE</sequence>